<keyword evidence="13 16" id="KW-1035">Host cytoplasm</keyword>
<evidence type="ECO:0000256" key="17">
    <source>
        <dbReference type="RuleBase" id="RU363123"/>
    </source>
</evidence>
<keyword evidence="7 16" id="KW-0863">Zinc-finger</keyword>
<evidence type="ECO:0000256" key="9">
    <source>
        <dbReference type="ARBA" id="ARBA00023015"/>
    </source>
</evidence>
<dbReference type="Pfam" id="PF00518">
    <property type="entry name" value="E6"/>
    <property type="match status" value="1"/>
</dbReference>
<organism evidence="18 19">
    <name type="scientific">Human papillomavirus type 216</name>
    <dbReference type="NCBI Taxonomy" id="2060140"/>
    <lineage>
        <taxon>Viruses</taxon>
        <taxon>Monodnaviria</taxon>
        <taxon>Shotokuvirae</taxon>
        <taxon>Cossaviricota</taxon>
        <taxon>Papovaviricetes</taxon>
        <taxon>Zurhausenvirales</taxon>
        <taxon>Papillomaviridae</taxon>
    </lineage>
</organism>
<dbReference type="GO" id="GO:0008270">
    <property type="term" value="F:zinc ion binding"/>
    <property type="evidence" value="ECO:0007669"/>
    <property type="project" value="UniProtKB-KW"/>
</dbReference>
<evidence type="ECO:0000256" key="8">
    <source>
        <dbReference type="ARBA" id="ARBA00022833"/>
    </source>
</evidence>
<dbReference type="Gene3D" id="3.30.240.40">
    <property type="entry name" value="E6 early regulatory protein"/>
    <property type="match status" value="2"/>
</dbReference>
<evidence type="ECO:0000256" key="3">
    <source>
        <dbReference type="ARBA" id="ARBA00022562"/>
    </source>
</evidence>
<keyword evidence="2 16" id="KW-0244">Early protein</keyword>
<evidence type="ECO:0000256" key="1">
    <source>
        <dbReference type="ARBA" id="ARBA00006346"/>
    </source>
</evidence>
<evidence type="ECO:0000313" key="19">
    <source>
        <dbReference type="Proteomes" id="UP001232198"/>
    </source>
</evidence>
<reference evidence="18" key="1">
    <citation type="submission" date="2017-07" db="EMBL/GenBank/DDBJ databases">
        <title>Characterisation of Six Novel Gammapapillomavirus Types Isolated From Penile Swabs.</title>
        <authorList>
            <person name="Murahwa A.T."/>
            <person name="Mbulawa Z.Z.A."/>
            <person name="Williamson A.-L."/>
            <person name="Meiring T.L."/>
        </authorList>
    </citation>
    <scope>NUCLEOTIDE SEQUENCE</scope>
    <source>
        <strain evidence="18">CT12_N</strain>
    </source>
</reference>
<dbReference type="GO" id="GO:0052170">
    <property type="term" value="P:symbiont-mediated suppression of host innate immune response"/>
    <property type="evidence" value="ECO:0007669"/>
    <property type="project" value="UniProtKB-KW"/>
</dbReference>
<keyword evidence="8 16" id="KW-0862">Zinc</keyword>
<dbReference type="InterPro" id="IPR001334">
    <property type="entry name" value="E6"/>
</dbReference>
<evidence type="ECO:0000256" key="15">
    <source>
        <dbReference type="ARBA" id="ARBA00023323"/>
    </source>
</evidence>
<keyword evidence="14 16" id="KW-0899">Viral immunoevasion</keyword>
<keyword evidence="9 16" id="KW-0805">Transcription regulation</keyword>
<evidence type="ECO:0000256" key="10">
    <source>
        <dbReference type="ARBA" id="ARBA00023125"/>
    </source>
</evidence>
<evidence type="ECO:0000256" key="13">
    <source>
        <dbReference type="ARBA" id="ARBA00023200"/>
    </source>
</evidence>
<dbReference type="GO" id="GO:0006355">
    <property type="term" value="P:regulation of DNA-templated transcription"/>
    <property type="evidence" value="ECO:0007669"/>
    <property type="project" value="UniProtKB-UniRule"/>
</dbReference>
<comment type="subcellular location">
    <subcellularLocation>
        <location evidence="16 17">Host cytoplasm</location>
    </subcellularLocation>
    <subcellularLocation>
        <location evidence="16 17">Host nucleus</location>
    </subcellularLocation>
</comment>
<comment type="function">
    <text evidence="16">Plays a major role in the induction and maintenance of cellular transformation. E6 associates with host UBE3A/E6-AP ubiquitin-protein ligase and modulates its activity. Protects host keratinocytes from apoptosis by mediating the degradation of host BAK1. May also inhibit host immune response.</text>
</comment>
<evidence type="ECO:0000313" key="18">
    <source>
        <dbReference type="EMBL" id="AUB51282.1"/>
    </source>
</evidence>
<evidence type="ECO:0000256" key="6">
    <source>
        <dbReference type="ARBA" id="ARBA00022723"/>
    </source>
</evidence>
<dbReference type="GO" id="GO:0052150">
    <property type="term" value="P:symbiont-mediated perturbation of host apoptosis"/>
    <property type="evidence" value="ECO:0007669"/>
    <property type="project" value="UniProtKB-KW"/>
</dbReference>
<dbReference type="GO" id="GO:0003677">
    <property type="term" value="F:DNA binding"/>
    <property type="evidence" value="ECO:0007669"/>
    <property type="project" value="UniProtKB-UniRule"/>
</dbReference>
<evidence type="ECO:0000256" key="7">
    <source>
        <dbReference type="ARBA" id="ARBA00022771"/>
    </source>
</evidence>
<feature type="zinc finger region" evidence="16">
    <location>
        <begin position="111"/>
        <end position="147"/>
    </location>
</feature>
<dbReference type="HAMAP" id="MF_04006">
    <property type="entry name" value="HPV_E6"/>
    <property type="match status" value="1"/>
</dbReference>
<keyword evidence="3 16" id="KW-1048">Host nucleus</keyword>
<comment type="subunit">
    <text evidence="16">Forms homodimers. Interacts with ubiquitin-protein ligase UBE3A/E6-AP; this interaction stimulates UBE3A ubiquitin activity. Interacts with host BAK1.</text>
</comment>
<dbReference type="Proteomes" id="UP001232198">
    <property type="component" value="Segment"/>
</dbReference>
<evidence type="ECO:0000256" key="16">
    <source>
        <dbReference type="HAMAP-Rule" id="MF_04006"/>
    </source>
</evidence>
<evidence type="ECO:0000256" key="14">
    <source>
        <dbReference type="ARBA" id="ARBA00023280"/>
    </source>
</evidence>
<dbReference type="GO" id="GO:0006351">
    <property type="term" value="P:DNA-templated transcription"/>
    <property type="evidence" value="ECO:0007669"/>
    <property type="project" value="UniProtKB-UniRule"/>
</dbReference>
<keyword evidence="10 16" id="KW-0238">DNA-binding</keyword>
<dbReference type="GO" id="GO:0039502">
    <property type="term" value="P:symbiont-mediated suppression of host type I interferon-mediated signaling pathway"/>
    <property type="evidence" value="ECO:0007669"/>
    <property type="project" value="UniProtKB-UniRule"/>
</dbReference>
<protein>
    <recommendedName>
        <fullName evidence="16 17">Protein E6</fullName>
    </recommendedName>
</protein>
<evidence type="ECO:0000256" key="4">
    <source>
        <dbReference type="ARBA" id="ARBA00022581"/>
    </source>
</evidence>
<dbReference type="SUPFAM" id="SSF161229">
    <property type="entry name" value="E6 C-terminal domain-like"/>
    <property type="match status" value="2"/>
</dbReference>
<gene>
    <name evidence="16 18" type="primary">E6</name>
</gene>
<feature type="zinc finger region" evidence="16">
    <location>
        <begin position="38"/>
        <end position="74"/>
    </location>
</feature>
<evidence type="ECO:0000256" key="2">
    <source>
        <dbReference type="ARBA" id="ARBA00022518"/>
    </source>
</evidence>
<evidence type="ECO:0000256" key="12">
    <source>
        <dbReference type="ARBA" id="ARBA00023163"/>
    </source>
</evidence>
<keyword evidence="5 16" id="KW-1090">Inhibition of host innate immune response by virus</keyword>
<keyword evidence="6 16" id="KW-0479">Metal-binding</keyword>
<keyword evidence="4 16" id="KW-0945">Host-virus interaction</keyword>
<evidence type="ECO:0000256" key="5">
    <source>
        <dbReference type="ARBA" id="ARBA00022632"/>
    </source>
</evidence>
<dbReference type="GO" id="GO:0042025">
    <property type="term" value="C:host cell nucleus"/>
    <property type="evidence" value="ECO:0007669"/>
    <property type="project" value="UniProtKB-SubCell"/>
</dbReference>
<dbReference type="InterPro" id="IPR038575">
    <property type="entry name" value="E6_sf"/>
</dbReference>
<keyword evidence="11 16" id="KW-0010">Activator</keyword>
<evidence type="ECO:0000256" key="11">
    <source>
        <dbReference type="ARBA" id="ARBA00023159"/>
    </source>
</evidence>
<dbReference type="EMBL" id="MF509821">
    <property type="protein sequence ID" value="AUB51282.1"/>
    <property type="molecule type" value="Genomic_DNA"/>
</dbReference>
<keyword evidence="12 16" id="KW-0804">Transcription</keyword>
<accession>A0A2H4V8F1</accession>
<dbReference type="GO" id="GO:0030430">
    <property type="term" value="C:host cell cytoplasm"/>
    <property type="evidence" value="ECO:0007669"/>
    <property type="project" value="UniProtKB-SubCell"/>
</dbReference>
<keyword evidence="15 16" id="KW-1119">Modulation of host cell apoptosis by virus</keyword>
<proteinExistence type="inferred from homology"/>
<name>A0A2H4V8F1_9PAPI</name>
<comment type="similarity">
    <text evidence="1 16 17">Belongs to the papillomaviridae E6 protein family.</text>
</comment>
<dbReference type="GO" id="GO:0039648">
    <property type="term" value="P:symbiont-mediated perturbation of host ubiquitin-like protein modification"/>
    <property type="evidence" value="ECO:0007669"/>
    <property type="project" value="UniProtKB-UniRule"/>
</dbReference>
<comment type="caution">
    <text evidence="16">Lacks conserved residue(s) required for the propagation of feature annotation.</text>
</comment>
<sequence>MWKIQQFLPHLMENLSPTGLREYCNYFEIEFFDLKLPCIFCRGICNLVDLAQFFEKRLCIVWRRNVAFACCEKCLLLCAKYESEHYCVCSIKAEHLHGLIRQPLQDVVLRCNYCFRLLTSSEKVDLVTADRYCWLVRGHWRAICSGCVTKEL</sequence>